<dbReference type="Gene3D" id="1.10.3230.30">
    <property type="entry name" value="Phage gp6-like head-tail connector protein"/>
    <property type="match status" value="1"/>
</dbReference>
<dbReference type="AlphaFoldDB" id="A0A5E5P2W1"/>
<dbReference type="Proteomes" id="UP000364291">
    <property type="component" value="Unassembled WGS sequence"/>
</dbReference>
<dbReference type="RefSeq" id="WP_150728623.1">
    <property type="nucleotide sequence ID" value="NZ_CABPSX010000003.1"/>
</dbReference>
<organism evidence="1 2">
    <name type="scientific">Pandoraea apista</name>
    <dbReference type="NCBI Taxonomy" id="93218"/>
    <lineage>
        <taxon>Bacteria</taxon>
        <taxon>Pseudomonadati</taxon>
        <taxon>Pseudomonadota</taxon>
        <taxon>Betaproteobacteria</taxon>
        <taxon>Burkholderiales</taxon>
        <taxon>Burkholderiaceae</taxon>
        <taxon>Pandoraea</taxon>
    </lineage>
</organism>
<proteinExistence type="predicted"/>
<dbReference type="EMBL" id="CABPSX010000003">
    <property type="protein sequence ID" value="VVG70938.1"/>
    <property type="molecule type" value="Genomic_DNA"/>
</dbReference>
<dbReference type="OrthoDB" id="6174494at2"/>
<sequence>MAGRLVTPPSSEPVGVDESRQWARIDDDVDEGIVALAIKAAREHAEHITGRRFVTQAWALRVRAGQTVALHGFVPVQSVKTAAGDDLPWFDDGIPPTVTAVADGELRITCGYGDANVVPSSVKMWIWQRLGFYIENRDSLISGKVVAPPRDYVDGLLDGLEVPRL</sequence>
<evidence type="ECO:0000313" key="1">
    <source>
        <dbReference type="EMBL" id="VVG70938.1"/>
    </source>
</evidence>
<accession>A0A5E5P2W1</accession>
<evidence type="ECO:0000313" key="2">
    <source>
        <dbReference type="Proteomes" id="UP000364291"/>
    </source>
</evidence>
<dbReference type="CDD" id="cd08054">
    <property type="entry name" value="gp6"/>
    <property type="match status" value="1"/>
</dbReference>
<reference evidence="1 2" key="1">
    <citation type="submission" date="2019-08" db="EMBL/GenBank/DDBJ databases">
        <authorList>
            <person name="Peeters C."/>
        </authorList>
    </citation>
    <scope>NUCLEOTIDE SEQUENCE [LARGE SCALE GENOMIC DNA]</scope>
    <source>
        <strain evidence="1 2">LMG 18089</strain>
    </source>
</reference>
<name>A0A5E5P2W1_9BURK</name>
<gene>
    <name evidence="1" type="ORF">PAP18089_01910</name>
</gene>
<dbReference type="InterPro" id="IPR011738">
    <property type="entry name" value="Phage_CHP"/>
</dbReference>
<protein>
    <submittedName>
        <fullName evidence="1">Uncharacterized protein</fullName>
    </submittedName>
</protein>
<dbReference type="NCBIfam" id="TIGR02215">
    <property type="entry name" value="phage_chp_gp8"/>
    <property type="match status" value="1"/>
</dbReference>